<feature type="compositionally biased region" description="Basic and acidic residues" evidence="1">
    <location>
        <begin position="273"/>
        <end position="284"/>
    </location>
</feature>
<dbReference type="EMBL" id="SRLO01000426">
    <property type="protein sequence ID" value="TNN56512.1"/>
    <property type="molecule type" value="Genomic_DNA"/>
</dbReference>
<feature type="region of interest" description="Disordered" evidence="1">
    <location>
        <begin position="604"/>
        <end position="649"/>
    </location>
</feature>
<evidence type="ECO:0000256" key="1">
    <source>
        <dbReference type="SAM" id="MobiDB-lite"/>
    </source>
</evidence>
<feature type="region of interest" description="Disordered" evidence="1">
    <location>
        <begin position="257"/>
        <end position="313"/>
    </location>
</feature>
<gene>
    <name evidence="2" type="ORF">EYF80_033238</name>
</gene>
<reference evidence="2 3" key="1">
    <citation type="submission" date="2019-03" db="EMBL/GenBank/DDBJ databases">
        <title>First draft genome of Liparis tanakae, snailfish: a comprehensive survey of snailfish specific genes.</title>
        <authorList>
            <person name="Kim W."/>
            <person name="Song I."/>
            <person name="Jeong J.-H."/>
            <person name="Kim D."/>
            <person name="Kim S."/>
            <person name="Ryu S."/>
            <person name="Song J.Y."/>
            <person name="Lee S.K."/>
        </authorList>
    </citation>
    <scope>NUCLEOTIDE SEQUENCE [LARGE SCALE GENOMIC DNA]</scope>
    <source>
        <tissue evidence="2">Muscle</tissue>
    </source>
</reference>
<feature type="compositionally biased region" description="Polar residues" evidence="1">
    <location>
        <begin position="113"/>
        <end position="123"/>
    </location>
</feature>
<feature type="compositionally biased region" description="Low complexity" evidence="1">
    <location>
        <begin position="471"/>
        <end position="490"/>
    </location>
</feature>
<feature type="region of interest" description="Disordered" evidence="1">
    <location>
        <begin position="32"/>
        <end position="67"/>
    </location>
</feature>
<accession>A0A4Z2GUU7</accession>
<protein>
    <submittedName>
        <fullName evidence="2">Uncharacterized protein</fullName>
    </submittedName>
</protein>
<comment type="caution">
    <text evidence="2">The sequence shown here is derived from an EMBL/GenBank/DDBJ whole genome shotgun (WGS) entry which is preliminary data.</text>
</comment>
<feature type="compositionally biased region" description="Polar residues" evidence="1">
    <location>
        <begin position="57"/>
        <end position="67"/>
    </location>
</feature>
<feature type="region of interest" description="Disordered" evidence="1">
    <location>
        <begin position="439"/>
        <end position="508"/>
    </location>
</feature>
<feature type="compositionally biased region" description="Basic residues" evidence="1">
    <location>
        <begin position="38"/>
        <end position="49"/>
    </location>
</feature>
<feature type="region of interest" description="Disordered" evidence="1">
    <location>
        <begin position="90"/>
        <end position="200"/>
    </location>
</feature>
<dbReference type="AlphaFoldDB" id="A0A4Z2GUU7"/>
<feature type="compositionally biased region" description="Basic and acidic residues" evidence="1">
    <location>
        <begin position="172"/>
        <end position="184"/>
    </location>
</feature>
<evidence type="ECO:0000313" key="2">
    <source>
        <dbReference type="EMBL" id="TNN56512.1"/>
    </source>
</evidence>
<dbReference type="Proteomes" id="UP000314294">
    <property type="component" value="Unassembled WGS sequence"/>
</dbReference>
<organism evidence="2 3">
    <name type="scientific">Liparis tanakae</name>
    <name type="common">Tanaka's snailfish</name>
    <dbReference type="NCBI Taxonomy" id="230148"/>
    <lineage>
        <taxon>Eukaryota</taxon>
        <taxon>Metazoa</taxon>
        <taxon>Chordata</taxon>
        <taxon>Craniata</taxon>
        <taxon>Vertebrata</taxon>
        <taxon>Euteleostomi</taxon>
        <taxon>Actinopterygii</taxon>
        <taxon>Neopterygii</taxon>
        <taxon>Teleostei</taxon>
        <taxon>Neoteleostei</taxon>
        <taxon>Acanthomorphata</taxon>
        <taxon>Eupercaria</taxon>
        <taxon>Perciformes</taxon>
        <taxon>Cottioidei</taxon>
        <taxon>Cottales</taxon>
        <taxon>Liparidae</taxon>
        <taxon>Liparis</taxon>
    </lineage>
</organism>
<feature type="compositionally biased region" description="Basic and acidic residues" evidence="1">
    <location>
        <begin position="124"/>
        <end position="153"/>
    </location>
</feature>
<proteinExistence type="predicted"/>
<keyword evidence="3" id="KW-1185">Reference proteome</keyword>
<name>A0A4Z2GUU7_9TELE</name>
<evidence type="ECO:0000313" key="3">
    <source>
        <dbReference type="Proteomes" id="UP000314294"/>
    </source>
</evidence>
<feature type="region of interest" description="Disordered" evidence="1">
    <location>
        <begin position="329"/>
        <end position="349"/>
    </location>
</feature>
<sequence>MSHLGRRERYTWRAGRSLPDTADLRSHEADCYTDGRASSRRRRRRRRSILPRAATRPSSRPLKNTHNTNTHLDRCGCCTSVSACLLLHTPSPRWRGRGRHTSGSAAPDPRRTSGCSRPSCSTGSRDRGLDGKEGTTSRMERRKRDQQKEEQRRVLCLVPPPHDTLQEPQLTQEDHFPSTGREEEGGGGGGSHLERTNAYGLNPLSTPPVCFSPGQGASLHTCVWASVPSHRGPPKAGGGLLHRRLLDCIPLPQVSLHGLHGSQEPQRPATRGDQSRHAGLETRIRSYGKRLGDSPGHGRSPHAVTSAASPSHGLPPCCAGGLLQVREHSSHRDHWDQLASTAGGAQVKTQDRLLRTGAEAERSGPSALTWTRLPPTASRLRWRPPLAGRGLVHRRRFSWEPRPQDALQGPQADHSEWPPHWYCAVSSFWALLTRSEPLVSGEKRSSPSRRRPPFRDHSIVGVGSPSARHSSTAVPPASAATAAPAVMAGAPGRGRDQRSKSRSRPGVFSYRRAVDGQRAVVQLADAVAGRDVDSALAPADGGGGVSPDLAAQGGVAPQRLNAVGVTVPVDDRRLWRHEGKDPEDVVDDMRALYTPLLYFISSRLRPGPRPEGTEDEQKHAHVIVGGGTPPTPQASRRRSPLLRATSASRSVKTGLVCTDSVVGRRSRPTAFVATQVYTPPSPGCRGRG</sequence>